<name>A0ABP0I1X7_9DINO</name>
<dbReference type="Proteomes" id="UP001642484">
    <property type="component" value="Unassembled WGS sequence"/>
</dbReference>
<evidence type="ECO:0000256" key="2">
    <source>
        <dbReference type="ARBA" id="ARBA00004906"/>
    </source>
</evidence>
<evidence type="ECO:0000256" key="1">
    <source>
        <dbReference type="ARBA" id="ARBA00000885"/>
    </source>
</evidence>
<dbReference type="PANTHER" id="PTHR11254:SF67">
    <property type="entry name" value="E3 UBIQUITIN-PROTEIN LIGASE HUWE1"/>
    <property type="match status" value="1"/>
</dbReference>
<dbReference type="InterPro" id="IPR000569">
    <property type="entry name" value="HECT_dom"/>
</dbReference>
<dbReference type="PROSITE" id="PS00958">
    <property type="entry name" value="TRANSALDOLASE_2"/>
    <property type="match status" value="1"/>
</dbReference>
<feature type="active site" description="Glycyl thioester intermediate" evidence="6">
    <location>
        <position position="334"/>
    </location>
</feature>
<evidence type="ECO:0000313" key="9">
    <source>
        <dbReference type="EMBL" id="CAK8996583.1"/>
    </source>
</evidence>
<keyword evidence="4 6" id="KW-0833">Ubl conjugation pathway</keyword>
<dbReference type="SUPFAM" id="SSF51569">
    <property type="entry name" value="Aldolase"/>
    <property type="match status" value="1"/>
</dbReference>
<dbReference type="InterPro" id="IPR001585">
    <property type="entry name" value="TAL/FSA"/>
</dbReference>
<keyword evidence="3 7" id="KW-0808">Transferase</keyword>
<dbReference type="Pfam" id="PF00632">
    <property type="entry name" value="HECT"/>
    <property type="match status" value="1"/>
</dbReference>
<protein>
    <recommendedName>
        <fullName evidence="7">Transaldolase</fullName>
        <ecNumber evidence="7">2.2.1.2</ecNumber>
    </recommendedName>
</protein>
<comment type="caution">
    <text evidence="9">The sequence shown here is derived from an EMBL/GenBank/DDBJ whole genome shotgun (WGS) entry which is preliminary data.</text>
</comment>
<dbReference type="InterPro" id="IPR035983">
    <property type="entry name" value="Hect_E3_ubiquitin_ligase"/>
</dbReference>
<reference evidence="9 10" key="1">
    <citation type="submission" date="2024-02" db="EMBL/GenBank/DDBJ databases">
        <authorList>
            <person name="Chen Y."/>
            <person name="Shah S."/>
            <person name="Dougan E. K."/>
            <person name="Thang M."/>
            <person name="Chan C."/>
        </authorList>
    </citation>
    <scope>NUCLEOTIDE SEQUENCE [LARGE SCALE GENOMIC DNA]</scope>
</reference>
<dbReference type="EC" id="2.2.1.2" evidence="7"/>
<gene>
    <name evidence="9" type="ORF">CCMP2556_LOCUS4519</name>
</gene>
<evidence type="ECO:0000256" key="7">
    <source>
        <dbReference type="RuleBase" id="RU000501"/>
    </source>
</evidence>
<dbReference type="InterPro" id="IPR018225">
    <property type="entry name" value="Transaldolase_AS"/>
</dbReference>
<dbReference type="PANTHER" id="PTHR11254">
    <property type="entry name" value="HECT DOMAIN UBIQUITIN-PROTEIN LIGASE"/>
    <property type="match status" value="1"/>
</dbReference>
<keyword evidence="5" id="KW-0704">Schiff base</keyword>
<keyword evidence="7" id="KW-0570">Pentose shunt</keyword>
<dbReference type="Pfam" id="PF00923">
    <property type="entry name" value="TAL_FSA"/>
    <property type="match status" value="1"/>
</dbReference>
<accession>A0ABP0I1X7</accession>
<evidence type="ECO:0000313" key="10">
    <source>
        <dbReference type="Proteomes" id="UP001642484"/>
    </source>
</evidence>
<comment type="function">
    <text evidence="7">Catalyzes the rate-limiting step of the non-oxidative phase in the pentose phosphate pathway. Catalyzes the reversible conversion of sedheptulose-7-phosphate and D-glyceraldehyde 3-phosphate into erythrose-4-phosphate and beta-D-fructose 6-phosphate.</text>
</comment>
<dbReference type="PROSITE" id="PS01054">
    <property type="entry name" value="TRANSALDOLASE_1"/>
    <property type="match status" value="1"/>
</dbReference>
<comment type="pathway">
    <text evidence="7">Carbohydrate degradation; pentose phosphate pathway; D-glyceraldehyde 3-phosphate and beta-D-fructose 6-phosphate from D-ribose 5-phosphate and D-xylulose 5-phosphate (non-oxidative stage): step 2/3.</text>
</comment>
<dbReference type="SMART" id="SM00119">
    <property type="entry name" value="HECTc"/>
    <property type="match status" value="1"/>
</dbReference>
<comment type="catalytic activity">
    <reaction evidence="1">
        <text>S-ubiquitinyl-[E2 ubiquitin-conjugating enzyme]-L-cysteine + [acceptor protein]-L-lysine = [E2 ubiquitin-conjugating enzyme]-L-cysteine + N(6)-ubiquitinyl-[acceptor protein]-L-lysine.</text>
        <dbReference type="EC" id="2.3.2.26"/>
    </reaction>
</comment>
<dbReference type="Gene3D" id="3.20.20.70">
    <property type="entry name" value="Aldolase class I"/>
    <property type="match status" value="1"/>
</dbReference>
<dbReference type="PROSITE" id="PS50237">
    <property type="entry name" value="HECT"/>
    <property type="match status" value="1"/>
</dbReference>
<dbReference type="Gene3D" id="3.90.1750.10">
    <property type="entry name" value="Hect, E3 ligase catalytic domains"/>
    <property type="match status" value="1"/>
</dbReference>
<dbReference type="SUPFAM" id="SSF56204">
    <property type="entry name" value="Hect, E3 ligase catalytic domain"/>
    <property type="match status" value="1"/>
</dbReference>
<evidence type="ECO:0000256" key="4">
    <source>
        <dbReference type="ARBA" id="ARBA00022786"/>
    </source>
</evidence>
<dbReference type="InterPro" id="IPR050409">
    <property type="entry name" value="E3_ubiq-protein_ligase"/>
</dbReference>
<evidence type="ECO:0000256" key="5">
    <source>
        <dbReference type="ARBA" id="ARBA00023270"/>
    </source>
</evidence>
<dbReference type="Gene3D" id="3.30.2160.10">
    <property type="entry name" value="Hect, E3 ligase catalytic domain"/>
    <property type="match status" value="1"/>
</dbReference>
<dbReference type="InterPro" id="IPR013785">
    <property type="entry name" value="Aldolase_TIM"/>
</dbReference>
<dbReference type="Gene3D" id="3.30.2410.10">
    <property type="entry name" value="Hect, E3 ligase catalytic domain"/>
    <property type="match status" value="1"/>
</dbReference>
<comment type="pathway">
    <text evidence="2">Protein modification; protein ubiquitination.</text>
</comment>
<comment type="catalytic activity">
    <reaction evidence="7">
        <text>D-sedoheptulose 7-phosphate + D-glyceraldehyde 3-phosphate = D-erythrose 4-phosphate + beta-D-fructose 6-phosphate</text>
        <dbReference type="Rhea" id="RHEA:17053"/>
        <dbReference type="ChEBI" id="CHEBI:16897"/>
        <dbReference type="ChEBI" id="CHEBI:57483"/>
        <dbReference type="ChEBI" id="CHEBI:57634"/>
        <dbReference type="ChEBI" id="CHEBI:59776"/>
        <dbReference type="EC" id="2.2.1.2"/>
    </reaction>
</comment>
<feature type="domain" description="HECT" evidence="8">
    <location>
        <begin position="33"/>
        <end position="363"/>
    </location>
</feature>
<proteinExistence type="predicted"/>
<organism evidence="9 10">
    <name type="scientific">Durusdinium trenchii</name>
    <dbReference type="NCBI Taxonomy" id="1381693"/>
    <lineage>
        <taxon>Eukaryota</taxon>
        <taxon>Sar</taxon>
        <taxon>Alveolata</taxon>
        <taxon>Dinophyceae</taxon>
        <taxon>Suessiales</taxon>
        <taxon>Symbiodiniaceae</taxon>
        <taxon>Durusdinium</taxon>
    </lineage>
</organism>
<dbReference type="EMBL" id="CAXAMN010001869">
    <property type="protein sequence ID" value="CAK8996583.1"/>
    <property type="molecule type" value="Genomic_DNA"/>
</dbReference>
<sequence>MGSAHLLPSALHLFVRRKHVLQEAMNIFFHCPVAELLAPNMSVSFEGEKGIDAGGLLRDWFDSVGLALMGQTSPFILEADGLCPQGPDDEFGPEELRGFTALGRFLATAVLRGHPLPLQLGSVACKLLTRGTLSLSDVDVLDHDFCKHRVRPLLERDGLQRLEEALGEPLTFVSAGSPSKALVVGGHQRRVYESDRREYLELLCHDRLLGGKGRSYGAFQQGFWEVLPLHLLQRENVGAVELSAMISGSCDPDPEEWRLYSSSCANNKLQQQVVEWFWDAVAKDLAAEQRCRLLRFATGSSRPPPGGFAELRPPFAVEVSPLGSEHHLPTAHTCVNKLVLHFYSSKAQLLEKLLSALVDESLGPPSAGILCDDMYRGQLLLLLLALGSLANPWPPDEALSDARRLFGHRPGFTPPLRGKARLFLDTADVSAYDELLPLGMFSGVTTNPAILKKDNVKCTVDSLHQLAGQAFKHTDEFMCQSWGKDASELYDTGMKLAGLDKEKIVVKVPATVEGIKAAKRLLEEGVRVCLTACYSAKQALIATGLGVEYVAPYLGRMNDNRKDGFDQCYKMHEIVGGIGGKTRVLVASLRDVVNMQVLAQKGLDTFTFSPRVARQLLEEPLTEKAAEEFEEAVKG</sequence>
<evidence type="ECO:0000259" key="8">
    <source>
        <dbReference type="PROSITE" id="PS50237"/>
    </source>
</evidence>
<keyword evidence="10" id="KW-1185">Reference proteome</keyword>
<evidence type="ECO:0000256" key="3">
    <source>
        <dbReference type="ARBA" id="ARBA00022679"/>
    </source>
</evidence>
<evidence type="ECO:0000256" key="6">
    <source>
        <dbReference type="PROSITE-ProRule" id="PRU00104"/>
    </source>
</evidence>